<feature type="compositionally biased region" description="Polar residues" evidence="1">
    <location>
        <begin position="846"/>
        <end position="861"/>
    </location>
</feature>
<dbReference type="RefSeq" id="XP_025196676.1">
    <property type="nucleotide sequence ID" value="XM_025340891.1"/>
</dbReference>
<keyword evidence="2" id="KW-1133">Transmembrane helix</keyword>
<feature type="region of interest" description="Disordered" evidence="1">
    <location>
        <begin position="825"/>
        <end position="861"/>
    </location>
</feature>
<dbReference type="Gene3D" id="3.40.220.10">
    <property type="entry name" value="Leucine Aminopeptidase, subunit E, domain 1"/>
    <property type="match status" value="1"/>
</dbReference>
<evidence type="ECO:0000313" key="3">
    <source>
        <dbReference type="EMBL" id="MBW15342.1"/>
    </source>
</evidence>
<evidence type="ECO:0000256" key="1">
    <source>
        <dbReference type="SAM" id="MobiDB-lite"/>
    </source>
</evidence>
<dbReference type="InterPro" id="IPR050892">
    <property type="entry name" value="ADP-ribose_metab_enzymes"/>
</dbReference>
<feature type="compositionally biased region" description="Basic residues" evidence="1">
    <location>
        <begin position="826"/>
        <end position="845"/>
    </location>
</feature>
<dbReference type="SUPFAM" id="SSF52949">
    <property type="entry name" value="Macro domain-like"/>
    <property type="match status" value="1"/>
</dbReference>
<keyword evidence="2" id="KW-0472">Membrane</keyword>
<dbReference type="PANTHER" id="PTHR12521">
    <property type="entry name" value="PROTEIN C6ORF130"/>
    <property type="match status" value="1"/>
</dbReference>
<dbReference type="PANTHER" id="PTHR12521:SF0">
    <property type="entry name" value="ADP-RIBOSE GLYCOHYDROLASE OARD1"/>
    <property type="match status" value="1"/>
</dbReference>
<organism evidence="3">
    <name type="scientific">Melanaphis sacchari</name>
    <dbReference type="NCBI Taxonomy" id="742174"/>
    <lineage>
        <taxon>Eukaryota</taxon>
        <taxon>Metazoa</taxon>
        <taxon>Ecdysozoa</taxon>
        <taxon>Arthropoda</taxon>
        <taxon>Hexapoda</taxon>
        <taxon>Insecta</taxon>
        <taxon>Pterygota</taxon>
        <taxon>Neoptera</taxon>
        <taxon>Paraneoptera</taxon>
        <taxon>Hemiptera</taxon>
        <taxon>Sternorrhyncha</taxon>
        <taxon>Aphidomorpha</taxon>
        <taxon>Aphidoidea</taxon>
        <taxon>Aphididae</taxon>
        <taxon>Aphidini</taxon>
        <taxon>Melanaphis</taxon>
    </lineage>
</organism>
<dbReference type="AlphaFoldDB" id="A0A2H8TNY6"/>
<name>A0A2H8TNY6_9HEMI</name>
<sequence>MADATHKTLTDGIKRWKTINFYLSIVKYIICNVLRILLYIAAYMMRKCSSLFESLSEGLKMIEKAEDTTEKTIKDRCDTYCFSNHADKDEELKEKKQIIINTVDELIDKESNSDTNNIGKNEERKEVNNIIGDVMNELIDNVTIKNNGQSFFEHNIDAEQKLVNGAITNIVNSAINKESNSEISEESVHSNSEDTEEKVEEKIIVDDGIESPRVRKRFGVKNTAILLITKTIKENKLKDKQFKMETEFNRNKILNNGNPYRDKDEIFTNKSDSFKREKESLLKNEPEKSDCFEVANKSCSKDMAIDSTSKYKSDRINLDIFKTKESIENQLKINENEKLTMKNNVDCLVNDDSNESKKPFTKTENEIIENNGEHKKNINGYVNKKVITRIENMTITKNNDVHWKNFDDYVNSKPNTMTENIIATNNDKCWDDNNVCENREPITNTENMITKSKDEHLNNNEGYEKRKPITKTENMTIKNNSELQKNNNSFENKKSIAKTEKMLNMFEVKDDIFSLPSKFSLAHCVCEDFYNAFGMTADFKFKFGNIGTLMDLNLHVSDVGHIKYNEQHVFYLVVKKKSSQKPLLSSLEVALYNLRDKMNDLKLTKLAIPKHGFDAYNMMDVKSLISKIFALSNIEVTICLTSSKLETEHINPPKINFTSKQLWEMEKQTDLIIFINMCSMYSENWNDQVVEHINAKYPFKERLLNDINIKPMAPGDILLYKIGTEVLFCIFIKPFDQNPSYFKCLEKAFQEMKSQLTGYRYLGVQQDPLIHKTNTHNLARNLSMLKSVFSNRNAEIWVCGDTEQHKTYQYQQYKKTVTDAIDVNHKRNSKTSAKSRNKLDKKRHSTNNNSKHGSAENYNCKNTSVVNSVTRLNQEEISIDNYMTENWDN</sequence>
<feature type="transmembrane region" description="Helical" evidence="2">
    <location>
        <begin position="21"/>
        <end position="45"/>
    </location>
</feature>
<dbReference type="OrthoDB" id="2155246at2759"/>
<keyword evidence="2" id="KW-0812">Transmembrane</keyword>
<dbReference type="EMBL" id="GFXV01003537">
    <property type="protein sequence ID" value="MBW15342.1"/>
    <property type="molecule type" value="Transcribed_RNA"/>
</dbReference>
<dbReference type="InterPro" id="IPR043472">
    <property type="entry name" value="Macro_dom-like"/>
</dbReference>
<reference evidence="3" key="1">
    <citation type="submission" date="2017-10" db="EMBL/GenBank/DDBJ databases">
        <title>Transcriptome Assembly of Sugarcane Aphid Adults.</title>
        <authorList>
            <person name="Scully E.D."/>
            <person name="Palmer N.A."/>
            <person name="Geib S.M."/>
            <person name="Sarath G."/>
            <person name="Sattler S.E."/>
        </authorList>
    </citation>
    <scope>NUCLEOTIDE SEQUENCE</scope>
    <source>
        <tissue evidence="3">Whole body</tissue>
    </source>
</reference>
<protein>
    <submittedName>
        <fullName evidence="3">O-acetyl-ADP-ribose deacetylase C6orf130</fullName>
    </submittedName>
</protein>
<dbReference type="GeneID" id="112595618"/>
<evidence type="ECO:0000256" key="2">
    <source>
        <dbReference type="SAM" id="Phobius"/>
    </source>
</evidence>
<accession>A0A2H8TNY6</accession>
<proteinExistence type="predicted"/>
<dbReference type="GO" id="GO:0140291">
    <property type="term" value="P:peptidyl-glutamate ADP-deribosylation"/>
    <property type="evidence" value="ECO:0007669"/>
    <property type="project" value="TreeGrafter"/>
</dbReference>